<reference evidence="2 3" key="1">
    <citation type="submission" date="2021-04" db="EMBL/GenBank/DDBJ databases">
        <authorList>
            <person name="De Guttry C."/>
            <person name="Zahm M."/>
            <person name="Klopp C."/>
            <person name="Cabau C."/>
            <person name="Louis A."/>
            <person name="Berthelot C."/>
            <person name="Parey E."/>
            <person name="Roest Crollius H."/>
            <person name="Montfort J."/>
            <person name="Robinson-Rechavi M."/>
            <person name="Bucao C."/>
            <person name="Bouchez O."/>
            <person name="Gislard M."/>
            <person name="Lluch J."/>
            <person name="Milhes M."/>
            <person name="Lampietro C."/>
            <person name="Lopez Roques C."/>
            <person name="Donnadieu C."/>
            <person name="Braasch I."/>
            <person name="Desvignes T."/>
            <person name="Postlethwait J."/>
            <person name="Bobe J."/>
            <person name="Wedekind C."/>
            <person name="Guiguen Y."/>
        </authorList>
    </citation>
    <scope>NUCLEOTIDE SEQUENCE [LARGE SCALE GENOMIC DNA]</scope>
    <source>
        <strain evidence="2">Cs_M1</strain>
        <tissue evidence="2">Blood</tissue>
    </source>
</reference>
<evidence type="ECO:0000256" key="1">
    <source>
        <dbReference type="SAM" id="MobiDB-lite"/>
    </source>
</evidence>
<dbReference type="GO" id="GO:0005634">
    <property type="term" value="C:nucleus"/>
    <property type="evidence" value="ECO:0007669"/>
    <property type="project" value="TreeGrafter"/>
</dbReference>
<gene>
    <name evidence="2" type="ORF">J4Q44_G00352060</name>
</gene>
<dbReference type="Proteomes" id="UP001356427">
    <property type="component" value="Unassembled WGS sequence"/>
</dbReference>
<dbReference type="EMBL" id="JAGTTL010000035">
    <property type="protein sequence ID" value="KAK6294376.1"/>
    <property type="molecule type" value="Genomic_DNA"/>
</dbReference>
<name>A0AAN8KST5_9TELE</name>
<organism evidence="2 3">
    <name type="scientific">Coregonus suidteri</name>
    <dbReference type="NCBI Taxonomy" id="861788"/>
    <lineage>
        <taxon>Eukaryota</taxon>
        <taxon>Metazoa</taxon>
        <taxon>Chordata</taxon>
        <taxon>Craniata</taxon>
        <taxon>Vertebrata</taxon>
        <taxon>Euteleostomi</taxon>
        <taxon>Actinopterygii</taxon>
        <taxon>Neopterygii</taxon>
        <taxon>Teleostei</taxon>
        <taxon>Protacanthopterygii</taxon>
        <taxon>Salmoniformes</taxon>
        <taxon>Salmonidae</taxon>
        <taxon>Coregoninae</taxon>
        <taxon>Coregonus</taxon>
    </lineage>
</organism>
<dbReference type="PANTHER" id="PTHR14383">
    <property type="entry name" value="SWAP-70 RECOMBINASE"/>
    <property type="match status" value="1"/>
</dbReference>
<feature type="region of interest" description="Disordered" evidence="1">
    <location>
        <begin position="122"/>
        <end position="165"/>
    </location>
</feature>
<comment type="caution">
    <text evidence="2">The sequence shown here is derived from an EMBL/GenBank/DDBJ whole genome shotgun (WGS) entry which is preliminary data.</text>
</comment>
<dbReference type="GO" id="GO:0005737">
    <property type="term" value="C:cytoplasm"/>
    <property type="evidence" value="ECO:0007669"/>
    <property type="project" value="TreeGrafter"/>
</dbReference>
<sequence length="165" mass="19444">MYHRLEDALEDERQARQDEETMRKLQTRLLEEESAKRAELEQIHLQQQRAISQTQAEKQELESERLAKETALQAAMLQLESLERERHGALEQYEEVRMKLEQAANKTKSWKDKVAKHEGLVRLIQPGDKGPQRMTNWGPAAFTDTELDLRKKSWQERKNHNQSAQ</sequence>
<protein>
    <submittedName>
        <fullName evidence="2">Uncharacterized protein</fullName>
    </submittedName>
</protein>
<dbReference type="AlphaFoldDB" id="A0AAN8KST5"/>
<accession>A0AAN8KST5</accession>
<evidence type="ECO:0000313" key="2">
    <source>
        <dbReference type="EMBL" id="KAK6294376.1"/>
    </source>
</evidence>
<proteinExistence type="predicted"/>
<keyword evidence="3" id="KW-1185">Reference proteome</keyword>
<feature type="region of interest" description="Disordered" evidence="1">
    <location>
        <begin position="1"/>
        <end position="21"/>
    </location>
</feature>
<feature type="compositionally biased region" description="Basic and acidic residues" evidence="1">
    <location>
        <begin position="147"/>
        <end position="159"/>
    </location>
</feature>
<evidence type="ECO:0000313" key="3">
    <source>
        <dbReference type="Proteomes" id="UP001356427"/>
    </source>
</evidence>
<dbReference type="PANTHER" id="PTHR14383:SF6">
    <property type="entry name" value="SWITCH-ASSOCIATED PROTEIN 70"/>
    <property type="match status" value="1"/>
</dbReference>